<protein>
    <submittedName>
        <fullName evidence="1">Uncharacterized protein</fullName>
    </submittedName>
</protein>
<organism evidence="1 2">
    <name type="scientific">candidate division MSBL1 archaeon SCGC-AAA261G05</name>
    <dbReference type="NCBI Taxonomy" id="1698276"/>
    <lineage>
        <taxon>Archaea</taxon>
        <taxon>Methanobacteriati</taxon>
        <taxon>Methanobacteriota</taxon>
        <taxon>candidate division MSBL1</taxon>
    </lineage>
</organism>
<accession>A0A133VA01</accession>
<gene>
    <name evidence="1" type="ORF">AKJ47_02680</name>
</gene>
<sequence>MKMKWKPRCIVCEMEGAFEQAKLSTEDEALRSKALREVSGYLSEAPRIFRPRSWARKETELSRRLPPSLIPIRISRKE</sequence>
<name>A0A133VA01_9EURY</name>
<evidence type="ECO:0000313" key="1">
    <source>
        <dbReference type="EMBL" id="KXB03217.1"/>
    </source>
</evidence>
<evidence type="ECO:0000313" key="2">
    <source>
        <dbReference type="Proteomes" id="UP000070405"/>
    </source>
</evidence>
<reference evidence="1 2" key="1">
    <citation type="journal article" date="2016" name="Sci. Rep.">
        <title>Metabolic traits of an uncultured archaeal lineage -MSBL1- from brine pools of the Red Sea.</title>
        <authorList>
            <person name="Mwirichia R."/>
            <person name="Alam I."/>
            <person name="Rashid M."/>
            <person name="Vinu M."/>
            <person name="Ba-Alawi W."/>
            <person name="Anthony Kamau A."/>
            <person name="Kamanda Ngugi D."/>
            <person name="Goker M."/>
            <person name="Klenk H.P."/>
            <person name="Bajic V."/>
            <person name="Stingl U."/>
        </authorList>
    </citation>
    <scope>NUCLEOTIDE SEQUENCE [LARGE SCALE GENOMIC DNA]</scope>
    <source>
        <strain evidence="1">SCGC-AAA261G05</strain>
    </source>
</reference>
<dbReference type="EMBL" id="LHYA01000036">
    <property type="protein sequence ID" value="KXB03217.1"/>
    <property type="molecule type" value="Genomic_DNA"/>
</dbReference>
<comment type="caution">
    <text evidence="1">The sequence shown here is derived from an EMBL/GenBank/DDBJ whole genome shotgun (WGS) entry which is preliminary data.</text>
</comment>
<proteinExistence type="predicted"/>
<dbReference type="Proteomes" id="UP000070405">
    <property type="component" value="Unassembled WGS sequence"/>
</dbReference>
<dbReference type="AlphaFoldDB" id="A0A133VA01"/>
<keyword evidence="2" id="KW-1185">Reference proteome</keyword>